<gene>
    <name evidence="1" type="ORF">QWM81_06615</name>
</gene>
<proteinExistence type="predicted"/>
<dbReference type="Proteomes" id="UP001174050">
    <property type="component" value="Unassembled WGS sequence"/>
</dbReference>
<dbReference type="EMBL" id="JAUEPL010000006">
    <property type="protein sequence ID" value="MDN3293721.1"/>
    <property type="molecule type" value="Genomic_DNA"/>
</dbReference>
<keyword evidence="2" id="KW-1185">Reference proteome</keyword>
<accession>A0ABT7Z2K9</accession>
<name>A0ABT7Z2K9_9ACTN</name>
<comment type="caution">
    <text evidence="1">The sequence shown here is derived from an EMBL/GenBank/DDBJ whole genome shotgun (WGS) entry which is preliminary data.</text>
</comment>
<evidence type="ECO:0000313" key="2">
    <source>
        <dbReference type="Proteomes" id="UP001174050"/>
    </source>
</evidence>
<reference evidence="1" key="1">
    <citation type="submission" date="2023-06" db="EMBL/GenBank/DDBJ databases">
        <title>WGS-Sequencing of Streptomyces ficellus isolate 21 collected from sand in Gara Djebilet Iron Mine in Algeria.</title>
        <authorList>
            <person name="Zegers G.P."/>
            <person name="Gomez A."/>
            <person name="Gueddou A."/>
            <person name="Zahara A.F."/>
            <person name="Worth M."/>
            <person name="Sevigny J.L."/>
            <person name="Tisa L."/>
        </authorList>
    </citation>
    <scope>NUCLEOTIDE SEQUENCE</scope>
    <source>
        <strain evidence="1">AS11</strain>
    </source>
</reference>
<sequence length="325" mass="35911">MKTLMPYATLAGEVTFKVAAAKLDGRDLPLSMLSQQERVVALHQVERQKWDEARLDLRVRIPEAELAEGPWSDVVCVAVLTEGVSNLRTVTRLNRSADGTWVGSPTLARDACRTRAELSVSVVATVDGVPGRIIGGSEENWLVDVLARKPVRQRELHINEVDFGENQKPYEWLHAFKDAPWLVETSGDMPTVHLNTGFEGITELLGSGGSTMEKAVRGLIAAQIATEAWTAMFHSAVSDIEVAEDGSLEWPSGWRDWVLRAMLPDVLPDLSPADALSEIHSRRVETSGWNELQPRIQYAASRRARVAKNLGTAIRELDRSDEGDQ</sequence>
<organism evidence="1 2">
    <name type="scientific">Streptomyces ficellus</name>
    <dbReference type="NCBI Taxonomy" id="1977088"/>
    <lineage>
        <taxon>Bacteria</taxon>
        <taxon>Bacillati</taxon>
        <taxon>Actinomycetota</taxon>
        <taxon>Actinomycetes</taxon>
        <taxon>Kitasatosporales</taxon>
        <taxon>Streptomycetaceae</taxon>
        <taxon>Streptomyces</taxon>
    </lineage>
</organism>
<evidence type="ECO:0000313" key="1">
    <source>
        <dbReference type="EMBL" id="MDN3293721.1"/>
    </source>
</evidence>
<protein>
    <submittedName>
        <fullName evidence="1">Uncharacterized protein</fullName>
    </submittedName>
</protein>
<dbReference type="RefSeq" id="WP_290110654.1">
    <property type="nucleotide sequence ID" value="NZ_JAUEPL010000006.1"/>
</dbReference>